<name>A0A2U3I322_9BURK</name>
<dbReference type="Proteomes" id="UP000238169">
    <property type="component" value="Unassembled WGS sequence"/>
</dbReference>
<evidence type="ECO:0000313" key="1">
    <source>
        <dbReference type="EMBL" id="SPB14491.1"/>
    </source>
</evidence>
<accession>A0A2U3I322</accession>
<keyword evidence="2" id="KW-1185">Reference proteome</keyword>
<dbReference type="AlphaFoldDB" id="A0A2U3I322"/>
<protein>
    <submittedName>
        <fullName evidence="1">Integrase</fullName>
    </submittedName>
</protein>
<evidence type="ECO:0000313" key="2">
    <source>
        <dbReference type="Proteomes" id="UP000238169"/>
    </source>
</evidence>
<organism evidence="1 2">
    <name type="scientific">Caballeronia novacaledonica</name>
    <dbReference type="NCBI Taxonomy" id="1544861"/>
    <lineage>
        <taxon>Bacteria</taxon>
        <taxon>Pseudomonadati</taxon>
        <taxon>Pseudomonadota</taxon>
        <taxon>Betaproteobacteria</taxon>
        <taxon>Burkholderiales</taxon>
        <taxon>Burkholderiaceae</taxon>
        <taxon>Caballeronia</taxon>
    </lineage>
</organism>
<reference evidence="2" key="1">
    <citation type="submission" date="2018-01" db="EMBL/GenBank/DDBJ databases">
        <authorList>
            <person name="Peeters C."/>
        </authorList>
    </citation>
    <scope>NUCLEOTIDE SEQUENCE [LARGE SCALE GENOMIC DNA]</scope>
</reference>
<sequence>MYELNIDTFCANSSSANVRVERAHLTLQDRLVKELHLRGISTVAQANAYAPCFMAAYNARFAKPARNAFNAHRPVREDEHLEWALMWREPRKVKDAERAVRPGAVSAGRHT</sequence>
<gene>
    <name evidence="1" type="ORF">NOV72_01733</name>
</gene>
<dbReference type="EMBL" id="OGTP01000004">
    <property type="protein sequence ID" value="SPB14491.1"/>
    <property type="molecule type" value="Genomic_DNA"/>
</dbReference>
<proteinExistence type="predicted"/>